<dbReference type="SUPFAM" id="SSF81296">
    <property type="entry name" value="E set domains"/>
    <property type="match status" value="1"/>
</dbReference>
<dbReference type="Gene3D" id="2.60.40.10">
    <property type="entry name" value="Immunoglobulins"/>
    <property type="match status" value="1"/>
</dbReference>
<evidence type="ECO:0000313" key="3">
    <source>
        <dbReference type="EMBL" id="SIS71516.1"/>
    </source>
</evidence>
<feature type="domain" description="IPT/TIG" evidence="2">
    <location>
        <begin position="51"/>
        <end position="109"/>
    </location>
</feature>
<comment type="caution">
    <text evidence="3">The sequence shown here is derived from an EMBL/GenBank/DDBJ whole genome shotgun (WGS) entry which is preliminary data.</text>
</comment>
<organism evidence="3 4">
    <name type="scientific">Zobellia uliginosa</name>
    <dbReference type="NCBI Taxonomy" id="143224"/>
    <lineage>
        <taxon>Bacteria</taxon>
        <taxon>Pseudomonadati</taxon>
        <taxon>Bacteroidota</taxon>
        <taxon>Flavobacteriia</taxon>
        <taxon>Flavobacteriales</taxon>
        <taxon>Flavobacteriaceae</taxon>
        <taxon>Zobellia</taxon>
    </lineage>
</organism>
<reference evidence="3 4" key="1">
    <citation type="submission" date="2017-01" db="EMBL/GenBank/DDBJ databases">
        <authorList>
            <person name="Varghese N."/>
            <person name="Submissions S."/>
        </authorList>
    </citation>
    <scope>NUCLEOTIDE SEQUENCE [LARGE SCALE GENOMIC DNA]</scope>
    <source>
        <strain evidence="3 4">DSM 2061</strain>
    </source>
</reference>
<dbReference type="InterPro" id="IPR013783">
    <property type="entry name" value="Ig-like_fold"/>
</dbReference>
<gene>
    <name evidence="3" type="ORF">SAMN05421766_103571</name>
</gene>
<evidence type="ECO:0000313" key="4">
    <source>
        <dbReference type="Proteomes" id="UP000185728"/>
    </source>
</evidence>
<dbReference type="InterPro" id="IPR014756">
    <property type="entry name" value="Ig_E-set"/>
</dbReference>
<dbReference type="Proteomes" id="UP000185728">
    <property type="component" value="Unassembled WGS sequence"/>
</dbReference>
<name>A0ABY1KSF4_9FLAO</name>
<feature type="signal peptide" evidence="1">
    <location>
        <begin position="1"/>
        <end position="22"/>
    </location>
</feature>
<dbReference type="Gene3D" id="2.130.10.10">
    <property type="entry name" value="YVTN repeat-like/Quinoprotein amine dehydrogenase"/>
    <property type="match status" value="1"/>
</dbReference>
<dbReference type="PROSITE" id="PS51257">
    <property type="entry name" value="PROKAR_LIPOPROTEIN"/>
    <property type="match status" value="1"/>
</dbReference>
<sequence>MYYNSFKLFFSVSLFLSLLACSENDSPTDEPTTDPELEVANVQSYSQDFGYNGDIVEITGSNFVENSSDVEVLFDGVASEIVSTSKTSIQVKLPLVENGIPKLEINMKDRKVVSEVANAYEGNIGVLAKVPGEWALTKLEGALPNATIWTSQLVSPDRLYYGLISGSNNNTRTTWRSLDGGLTFKRWAYQGFSNVFQATSTDEGWAESLRLLKIPAGGSVNEKEEVLFTTTDKSNSNIAAISVSDDLQTGMFITGSKTVYKTTDGENFDVVYDPDYEYLTIRTGFRLDDEHFWAGGGNTTYGLKPSLLFTHDGGTTWNDLELTFDEDGKTTVRKIQFIDSKNGFMLTYYDIYSPFRLRKTTDGGFTWDTVETLLPNTNFVFLDTKIGWSFSGNTIYKTTDGGLTWNEDLKAGSRVDRIDIKDNVVVAKIENGILRYFL</sequence>
<dbReference type="SUPFAM" id="SSF110296">
    <property type="entry name" value="Oligoxyloglucan reducing end-specific cellobiohydrolase"/>
    <property type="match status" value="2"/>
</dbReference>
<dbReference type="EMBL" id="FTOB01000003">
    <property type="protein sequence ID" value="SIS71516.1"/>
    <property type="molecule type" value="Genomic_DNA"/>
</dbReference>
<evidence type="ECO:0000259" key="2">
    <source>
        <dbReference type="Pfam" id="PF01833"/>
    </source>
</evidence>
<feature type="chain" id="PRO_5045305736" evidence="1">
    <location>
        <begin position="23"/>
        <end position="438"/>
    </location>
</feature>
<dbReference type="CDD" id="cd00603">
    <property type="entry name" value="IPT_PCSR"/>
    <property type="match status" value="1"/>
</dbReference>
<proteinExistence type="predicted"/>
<dbReference type="InterPro" id="IPR002909">
    <property type="entry name" value="IPT_dom"/>
</dbReference>
<keyword evidence="4" id="KW-1185">Reference proteome</keyword>
<keyword evidence="1" id="KW-0732">Signal</keyword>
<dbReference type="InterPro" id="IPR015943">
    <property type="entry name" value="WD40/YVTN_repeat-like_dom_sf"/>
</dbReference>
<dbReference type="RefSeq" id="WP_076455322.1">
    <property type="nucleotide sequence ID" value="NZ_FTOB01000003.1"/>
</dbReference>
<evidence type="ECO:0000256" key="1">
    <source>
        <dbReference type="SAM" id="SignalP"/>
    </source>
</evidence>
<dbReference type="Pfam" id="PF01833">
    <property type="entry name" value="TIG"/>
    <property type="match status" value="1"/>
</dbReference>
<protein>
    <submittedName>
        <fullName evidence="3">Photosynthesis system II assembly factor YCF48</fullName>
    </submittedName>
</protein>
<accession>A0ABY1KSF4</accession>